<proteinExistence type="inferred from homology"/>
<dbReference type="Pfam" id="PF00472">
    <property type="entry name" value="RF-1"/>
    <property type="match status" value="1"/>
</dbReference>
<dbReference type="AlphaFoldDB" id="A0ABD6EC59"/>
<dbReference type="Gene3D" id="3.30.160.20">
    <property type="match status" value="1"/>
</dbReference>
<keyword evidence="6" id="KW-1185">Reference proteome</keyword>
<evidence type="ECO:0000313" key="6">
    <source>
        <dbReference type="Proteomes" id="UP001608902"/>
    </source>
</evidence>
<dbReference type="Gene3D" id="3.30.70.1660">
    <property type="match status" value="2"/>
</dbReference>
<protein>
    <recommendedName>
        <fullName evidence="4">Prokaryotic-type class I peptide chain release factors domain-containing protein</fullName>
    </recommendedName>
</protein>
<evidence type="ECO:0000313" key="5">
    <source>
        <dbReference type="EMBL" id="MFH4977624.1"/>
    </source>
</evidence>
<dbReference type="InterPro" id="IPR005139">
    <property type="entry name" value="PCRF"/>
</dbReference>
<dbReference type="InterPro" id="IPR000352">
    <property type="entry name" value="Pep_chain_release_fac_I"/>
</dbReference>
<accession>A0ABD6EC59</accession>
<dbReference type="PROSITE" id="PS00745">
    <property type="entry name" value="RF_PROK_I"/>
    <property type="match status" value="1"/>
</dbReference>
<evidence type="ECO:0000256" key="1">
    <source>
        <dbReference type="ARBA" id="ARBA00010835"/>
    </source>
</evidence>
<organism evidence="5 6">
    <name type="scientific">Gnathostoma spinigerum</name>
    <dbReference type="NCBI Taxonomy" id="75299"/>
    <lineage>
        <taxon>Eukaryota</taxon>
        <taxon>Metazoa</taxon>
        <taxon>Ecdysozoa</taxon>
        <taxon>Nematoda</taxon>
        <taxon>Chromadorea</taxon>
        <taxon>Rhabditida</taxon>
        <taxon>Spirurina</taxon>
        <taxon>Gnathostomatomorpha</taxon>
        <taxon>Gnathostomatoidea</taxon>
        <taxon>Gnathostomatidae</taxon>
        <taxon>Gnathostoma</taxon>
    </lineage>
</organism>
<evidence type="ECO:0000259" key="4">
    <source>
        <dbReference type="PROSITE" id="PS00745"/>
    </source>
</evidence>
<dbReference type="InterPro" id="IPR045853">
    <property type="entry name" value="Pep_chain_release_fac_I_sf"/>
</dbReference>
<dbReference type="Proteomes" id="UP001608902">
    <property type="component" value="Unassembled WGS sequence"/>
</dbReference>
<dbReference type="EMBL" id="JBGFUD010002458">
    <property type="protein sequence ID" value="MFH4977624.1"/>
    <property type="molecule type" value="Genomic_DNA"/>
</dbReference>
<name>A0ABD6EC59_9BILA</name>
<sequence length="384" mass="43842">MSPSRIMLQIFRSCLFMPRRRMSSNVKILKSKEAEQFFEVIAAKLENFRIGETKKVSSDEISYWTNVLDNVNDFNSKLKEWKQLETSMNGSDEDWRALAGEEMMVLSRDIENSASKLSQSIVRPTEFDSLHKCQVEFSCGVGGVEAMLFTKELVDMYRCFAEFKGWDWSYLQSDNGQHGGIRNCIVALQGNNVYRDMRFEGGVHRVQRIPVTDKSRLHTSTASISVQPEPDEVEAFVSSNDVKIETMRASGPGGQNVNKRSTAVRVTHKDTGISVHCMEERFQHINLQIAFRRLASILLQRKVDAADQNFSRIRKLQVGSKARSEKIRTYNFKDDKVTDHRLHRSWDGVREVLAGDSLLDSIISALRELDLEEKVEFIIQGGSD</sequence>
<gene>
    <name evidence="5" type="ORF">AB6A40_004333</name>
</gene>
<keyword evidence="3" id="KW-0648">Protein biosynthesis</keyword>
<evidence type="ECO:0000256" key="3">
    <source>
        <dbReference type="ARBA" id="ARBA00022917"/>
    </source>
</evidence>
<reference evidence="5 6" key="1">
    <citation type="submission" date="2024-08" db="EMBL/GenBank/DDBJ databases">
        <title>Gnathostoma spinigerum genome.</title>
        <authorList>
            <person name="Gonzalez-Bertolin B."/>
            <person name="Monzon S."/>
            <person name="Zaballos A."/>
            <person name="Jimenez P."/>
            <person name="Dekumyoy P."/>
            <person name="Varona S."/>
            <person name="Cuesta I."/>
            <person name="Sumanam S."/>
            <person name="Adisakwattana P."/>
            <person name="Gasser R.B."/>
            <person name="Hernandez-Gonzalez A."/>
            <person name="Young N.D."/>
            <person name="Perteguer M.J."/>
        </authorList>
    </citation>
    <scope>NUCLEOTIDE SEQUENCE [LARGE SCALE GENOMIC DNA]</scope>
    <source>
        <strain evidence="5">AL3</strain>
        <tissue evidence="5">Liver</tissue>
    </source>
</reference>
<dbReference type="SUPFAM" id="SSF75620">
    <property type="entry name" value="Release factor"/>
    <property type="match status" value="1"/>
</dbReference>
<dbReference type="GO" id="GO:0006412">
    <property type="term" value="P:translation"/>
    <property type="evidence" value="ECO:0007669"/>
    <property type="project" value="UniProtKB-KW"/>
</dbReference>
<dbReference type="InterPro" id="IPR050057">
    <property type="entry name" value="Prokaryotic/Mito_RF"/>
</dbReference>
<dbReference type="PANTHER" id="PTHR43804">
    <property type="entry name" value="LD18447P"/>
    <property type="match status" value="1"/>
</dbReference>
<comment type="caution">
    <text evidence="5">The sequence shown here is derived from an EMBL/GenBank/DDBJ whole genome shotgun (WGS) entry which is preliminary data.</text>
</comment>
<evidence type="ECO:0000256" key="2">
    <source>
        <dbReference type="ARBA" id="ARBA00022481"/>
    </source>
</evidence>
<comment type="similarity">
    <text evidence="1">Belongs to the prokaryotic/mitochondrial release factor family.</text>
</comment>
<feature type="domain" description="Prokaryotic-type class I peptide chain release factors" evidence="4">
    <location>
        <begin position="248"/>
        <end position="264"/>
    </location>
</feature>
<dbReference type="SMART" id="SM00937">
    <property type="entry name" value="PCRF"/>
    <property type="match status" value="1"/>
</dbReference>
<dbReference type="GO" id="GO:0005737">
    <property type="term" value="C:cytoplasm"/>
    <property type="evidence" value="ECO:0007669"/>
    <property type="project" value="UniProtKB-ARBA"/>
</dbReference>
<keyword evidence="2" id="KW-0488">Methylation</keyword>
<dbReference type="Pfam" id="PF03462">
    <property type="entry name" value="PCRF"/>
    <property type="match status" value="1"/>
</dbReference>
<dbReference type="PANTHER" id="PTHR43804:SF7">
    <property type="entry name" value="LD18447P"/>
    <property type="match status" value="1"/>
</dbReference>